<sequence length="68" mass="7223">MTEEGGVSAVCLVCGGLKALGIRVLSRFICEDCEAEIVRTDVGDEKYAYFVCRMRLLCGDESGGTGAV</sequence>
<reference evidence="1 2" key="1">
    <citation type="submission" date="2016-12" db="EMBL/GenBank/DDBJ databases">
        <title>Candidatus Reconcilibacillus cellulovorans genome.</title>
        <authorList>
            <person name="Kolinko S."/>
            <person name="Wu Y.-W."/>
            <person name="Tachea F."/>
            <person name="Denzel E."/>
            <person name="Hiras J."/>
            <person name="Baecker N."/>
            <person name="Chan L.J."/>
            <person name="Eichorst S.A."/>
            <person name="Frey D."/>
            <person name="Adams P.D."/>
            <person name="Pray T."/>
            <person name="Tanjore D."/>
            <person name="Petzold C.J."/>
            <person name="Gladden J.M."/>
            <person name="Simmons B.A."/>
            <person name="Singer S.W."/>
        </authorList>
    </citation>
    <scope>NUCLEOTIDE SEQUENCE [LARGE SCALE GENOMIC DNA]</scope>
    <source>
        <strain evidence="1">JTherm</strain>
    </source>
</reference>
<accession>A0A2A6E286</accession>
<gene>
    <name evidence="1" type="ORF">BLM47_03750</name>
</gene>
<evidence type="ECO:0000313" key="1">
    <source>
        <dbReference type="EMBL" id="PDO11151.1"/>
    </source>
</evidence>
<dbReference type="EMBL" id="MOXJ01000005">
    <property type="protein sequence ID" value="PDO11151.1"/>
    <property type="molecule type" value="Genomic_DNA"/>
</dbReference>
<name>A0A2A6E286_9BACL</name>
<proteinExistence type="predicted"/>
<comment type="caution">
    <text evidence="1">The sequence shown here is derived from an EMBL/GenBank/DDBJ whole genome shotgun (WGS) entry which is preliminary data.</text>
</comment>
<protein>
    <recommendedName>
        <fullName evidence="3">Inhibitor of sigma-G Gin</fullName>
    </recommendedName>
</protein>
<evidence type="ECO:0008006" key="3">
    <source>
        <dbReference type="Google" id="ProtNLM"/>
    </source>
</evidence>
<dbReference type="AlphaFoldDB" id="A0A2A6E286"/>
<organism evidence="1 2">
    <name type="scientific">Candidatus Reconcilbacillus cellulovorans</name>
    <dbReference type="NCBI Taxonomy" id="1906605"/>
    <lineage>
        <taxon>Bacteria</taxon>
        <taxon>Bacillati</taxon>
        <taxon>Bacillota</taxon>
        <taxon>Bacilli</taxon>
        <taxon>Bacillales</taxon>
        <taxon>Paenibacillaceae</taxon>
        <taxon>Candidatus Reconcilbacillus</taxon>
    </lineage>
</organism>
<dbReference type="InterPro" id="IPR019700">
    <property type="entry name" value="Sigma-G_inhibitor_Gin"/>
</dbReference>
<dbReference type="Pfam" id="PF10764">
    <property type="entry name" value="Gin"/>
    <property type="match status" value="1"/>
</dbReference>
<evidence type="ECO:0000313" key="2">
    <source>
        <dbReference type="Proteomes" id="UP000243688"/>
    </source>
</evidence>
<dbReference type="Proteomes" id="UP000243688">
    <property type="component" value="Unassembled WGS sequence"/>
</dbReference>